<gene>
    <name evidence="1" type="ORF">GRI91_00780</name>
</gene>
<reference evidence="1 2" key="1">
    <citation type="submission" date="2019-12" db="EMBL/GenBank/DDBJ databases">
        <title>Genomic-based taxomic classification of the family Erythrobacteraceae.</title>
        <authorList>
            <person name="Xu L."/>
        </authorList>
    </citation>
    <scope>NUCLEOTIDE SEQUENCE [LARGE SCALE GENOMIC DNA]</scope>
    <source>
        <strain evidence="1 2">LMG 29518</strain>
    </source>
</reference>
<protein>
    <submittedName>
        <fullName evidence="1">WalW protein</fullName>
    </submittedName>
</protein>
<dbReference type="OrthoDB" id="9771584at2"/>
<dbReference type="AlphaFoldDB" id="A0A6I4SZQ3"/>
<sequence length="335" mass="38041">MKSTPVRNGNQHHRFEKACFPKDFGPHFLITVDTEEEFDWAAPFARDAYRLEQFPQLARFQEFCEYENVAPIYLVDWPISHSDEAAEILSPALQAGRAEIGIQLHPWVNPPFEEAVTRYNSFAGNLPAALEQAKLENLIEAIETKLGAKPIIYRAGRYGFGENTIDALTANGVTIDTSIRPHFDYSHDGGPDYRNYPSHPFWLNEDHSLLELPLTSVFWGMLRKQGPVLHPLAERFPLLGGAMSRLALLERIPLTPEGITADEAIRAIDMALDEELPLLVFAFHSSSLLPGSTSYISNERDLEHFYGWWRRIFAYLEQRNVTPCSLSEITDAVLR</sequence>
<dbReference type="Proteomes" id="UP000438476">
    <property type="component" value="Unassembled WGS sequence"/>
</dbReference>
<dbReference type="CDD" id="cd10935">
    <property type="entry name" value="CE4_WalW"/>
    <property type="match status" value="1"/>
</dbReference>
<dbReference type="InterPro" id="IPR011330">
    <property type="entry name" value="Glyco_hydro/deAcase_b/a-brl"/>
</dbReference>
<keyword evidence="2" id="KW-1185">Reference proteome</keyword>
<proteinExistence type="predicted"/>
<dbReference type="EMBL" id="WTYT01000001">
    <property type="protein sequence ID" value="MXO64294.1"/>
    <property type="molecule type" value="Genomic_DNA"/>
</dbReference>
<evidence type="ECO:0000313" key="2">
    <source>
        <dbReference type="Proteomes" id="UP000438476"/>
    </source>
</evidence>
<comment type="caution">
    <text evidence="1">The sequence shown here is derived from an EMBL/GenBank/DDBJ whole genome shotgun (WGS) entry which is preliminary data.</text>
</comment>
<dbReference type="GO" id="GO:0005975">
    <property type="term" value="P:carbohydrate metabolic process"/>
    <property type="evidence" value="ECO:0007669"/>
    <property type="project" value="InterPro"/>
</dbReference>
<dbReference type="SUPFAM" id="SSF88713">
    <property type="entry name" value="Glycoside hydrolase/deacetylase"/>
    <property type="match status" value="1"/>
</dbReference>
<name>A0A6I4SZQ3_9SPHN</name>
<dbReference type="RefSeq" id="WP_160734743.1">
    <property type="nucleotide sequence ID" value="NZ_WTYT01000001.1"/>
</dbReference>
<dbReference type="Gene3D" id="3.20.20.370">
    <property type="entry name" value="Glycoside hydrolase/deacetylase"/>
    <property type="match status" value="1"/>
</dbReference>
<accession>A0A6I4SZQ3</accession>
<organism evidence="1 2">
    <name type="scientific">Altericroceibacterium endophyticum</name>
    <dbReference type="NCBI Taxonomy" id="1808508"/>
    <lineage>
        <taxon>Bacteria</taxon>
        <taxon>Pseudomonadati</taxon>
        <taxon>Pseudomonadota</taxon>
        <taxon>Alphaproteobacteria</taxon>
        <taxon>Sphingomonadales</taxon>
        <taxon>Erythrobacteraceae</taxon>
        <taxon>Altericroceibacterium</taxon>
    </lineage>
</organism>
<evidence type="ECO:0000313" key="1">
    <source>
        <dbReference type="EMBL" id="MXO64294.1"/>
    </source>
</evidence>